<keyword evidence="2" id="KW-1185">Reference proteome</keyword>
<dbReference type="AlphaFoldDB" id="A0A1H8DM15"/>
<gene>
    <name evidence="1" type="ORF">SAMN05444955_105221</name>
</gene>
<organism evidence="1 2">
    <name type="scientific">Lihuaxuella thermophila</name>
    <dbReference type="NCBI Taxonomy" id="1173111"/>
    <lineage>
        <taxon>Bacteria</taxon>
        <taxon>Bacillati</taxon>
        <taxon>Bacillota</taxon>
        <taxon>Bacilli</taxon>
        <taxon>Bacillales</taxon>
        <taxon>Thermoactinomycetaceae</taxon>
        <taxon>Lihuaxuella</taxon>
    </lineage>
</organism>
<proteinExistence type="predicted"/>
<dbReference type="EMBL" id="FOCQ01000005">
    <property type="protein sequence ID" value="SEN07567.1"/>
    <property type="molecule type" value="Genomic_DNA"/>
</dbReference>
<evidence type="ECO:0000313" key="1">
    <source>
        <dbReference type="EMBL" id="SEN07567.1"/>
    </source>
</evidence>
<dbReference type="SUPFAM" id="SSF111171">
    <property type="entry name" value="Rbstp2229 protein"/>
    <property type="match status" value="1"/>
</dbReference>
<dbReference type="Gene3D" id="3.30.310.120">
    <property type="entry name" value="Rbstp2229 like protein"/>
    <property type="match status" value="1"/>
</dbReference>
<evidence type="ECO:0000313" key="2">
    <source>
        <dbReference type="Proteomes" id="UP000199695"/>
    </source>
</evidence>
<dbReference type="Pfam" id="PF08968">
    <property type="entry name" value="DUF1885"/>
    <property type="match status" value="1"/>
</dbReference>
<dbReference type="InterPro" id="IPR015062">
    <property type="entry name" value="DUF1885"/>
</dbReference>
<dbReference type="InterPro" id="IPR036294">
    <property type="entry name" value="Rbstp2229-like_sf"/>
</dbReference>
<evidence type="ECO:0008006" key="3">
    <source>
        <dbReference type="Google" id="ProtNLM"/>
    </source>
</evidence>
<dbReference type="Gene3D" id="1.20.5.850">
    <property type="entry name" value="Rbstp2229 protein"/>
    <property type="match status" value="1"/>
</dbReference>
<accession>A0A1H8DM15</accession>
<sequence>MLRFFLCRMGPSEAHHAESSLSVICLEIHSHAKMMLDALMLGMRRITLSKSAYIKLVEGSKQNEISLEDTKNLLKFYQEMTSLTGQQLSWDYQAAAFPYEMEEREQDGIRYLLLTGKNPAKYYYLMIGTGQETETGTHYIQIVLPDNATHGDKAKANEFSKFLAKQLKAELHLFNGRIMYFNERKGK</sequence>
<reference evidence="1 2" key="1">
    <citation type="submission" date="2016-10" db="EMBL/GenBank/DDBJ databases">
        <authorList>
            <person name="de Groot N.N."/>
        </authorList>
    </citation>
    <scope>NUCLEOTIDE SEQUENCE [LARGE SCALE GENOMIC DNA]</scope>
    <source>
        <strain evidence="1 2">DSM 46701</strain>
    </source>
</reference>
<dbReference type="STRING" id="1173111.SAMN05444955_105221"/>
<dbReference type="Proteomes" id="UP000199695">
    <property type="component" value="Unassembled WGS sequence"/>
</dbReference>
<protein>
    <recommendedName>
        <fullName evidence="3">DUF1885 family protein</fullName>
    </recommendedName>
</protein>
<name>A0A1H8DM15_9BACL</name>